<evidence type="ECO:0000313" key="4">
    <source>
        <dbReference type="Proteomes" id="UP000266841"/>
    </source>
</evidence>
<dbReference type="Proteomes" id="UP000266841">
    <property type="component" value="Unassembled WGS sequence"/>
</dbReference>
<sequence length="566" mass="63601">MNGTPIIKTLSKLQKFSAGQPGVDQRGKKRQRRTESRRGNQLGQQEARVHTRQRESEPASDAPRADRESQGPRESRGAGPSWRGAASRTLGGRDEQQPASADAEERGSQRRTVCRRESRGRRGQPREPENIRLMVDMQNANRPRARPKCRKARELVILVMTFVAGAFFERTLKAFRVELENEAKLELQIDQAIKYPPRTLPPAPRALDNAETLTKPKSHGPMALRVEVDKKLHGSQPPIFEHETILGSFMGGLLRESEYGLVNLIPEGSFLDAGMQFGEFGAHMAVAAPDRHVLMLDPSPSNLASARKNFGSLSNLEITHGGLSSTVGTMQARDATFNMEVGSEFPLYTIDSLFHGKGRKLAFAHLDVEGLELDVLHGAVATIKDSQPIFTTEVRVHENHTYTNNLLEFIFQLGYDSYVIHESCGFPHMDFRNLINIPRRISDEVMRSDTFQLLDATRAFARAPPPSENADHDIFKIVVPCCELGNECCPGTDVKDKDCCSEARVLEWLKAHPPEANPYMFTWREGRCKLGRLGRRQLNNVFNRLTIRTPPFHTSKERIWQVSIQA</sequence>
<evidence type="ECO:0000256" key="1">
    <source>
        <dbReference type="SAM" id="MobiDB-lite"/>
    </source>
</evidence>
<reference evidence="3 4" key="1">
    <citation type="journal article" date="2012" name="Genome Biol.">
        <title>Genome and low-iron response of an oceanic diatom adapted to chronic iron limitation.</title>
        <authorList>
            <person name="Lommer M."/>
            <person name="Specht M."/>
            <person name="Roy A.S."/>
            <person name="Kraemer L."/>
            <person name="Andreson R."/>
            <person name="Gutowska M.A."/>
            <person name="Wolf J."/>
            <person name="Bergner S.V."/>
            <person name="Schilhabel M.B."/>
            <person name="Klostermeier U.C."/>
            <person name="Beiko R.G."/>
            <person name="Rosenstiel P."/>
            <person name="Hippler M."/>
            <person name="Laroche J."/>
        </authorList>
    </citation>
    <scope>NUCLEOTIDE SEQUENCE [LARGE SCALE GENOMIC DNA]</scope>
    <source>
        <strain evidence="3 4">CCMP1005</strain>
    </source>
</reference>
<gene>
    <name evidence="3" type="ORF">THAOC_07799</name>
</gene>
<feature type="compositionally biased region" description="Basic and acidic residues" evidence="1">
    <location>
        <begin position="47"/>
        <end position="76"/>
    </location>
</feature>
<evidence type="ECO:0000259" key="2">
    <source>
        <dbReference type="Pfam" id="PF05050"/>
    </source>
</evidence>
<dbReference type="NCBIfam" id="TIGR01444">
    <property type="entry name" value="fkbM_fam"/>
    <property type="match status" value="1"/>
</dbReference>
<evidence type="ECO:0000313" key="3">
    <source>
        <dbReference type="EMBL" id="EJK70812.1"/>
    </source>
</evidence>
<accession>K0TJN2</accession>
<dbReference type="SUPFAM" id="SSF53335">
    <property type="entry name" value="S-adenosyl-L-methionine-dependent methyltransferases"/>
    <property type="match status" value="1"/>
</dbReference>
<dbReference type="Pfam" id="PF05050">
    <property type="entry name" value="Methyltransf_21"/>
    <property type="match status" value="1"/>
</dbReference>
<comment type="caution">
    <text evidence="3">The sequence shown here is derived from an EMBL/GenBank/DDBJ whole genome shotgun (WGS) entry which is preliminary data.</text>
</comment>
<dbReference type="InterPro" id="IPR029063">
    <property type="entry name" value="SAM-dependent_MTases_sf"/>
</dbReference>
<dbReference type="eggNOG" id="ENOG502SS70">
    <property type="taxonomic scope" value="Eukaryota"/>
</dbReference>
<dbReference type="OrthoDB" id="10414794at2759"/>
<dbReference type="Gene3D" id="3.40.50.150">
    <property type="entry name" value="Vaccinia Virus protein VP39"/>
    <property type="match status" value="1"/>
</dbReference>
<dbReference type="AlphaFoldDB" id="K0TJN2"/>
<feature type="domain" description="Methyltransferase FkbM" evidence="2">
    <location>
        <begin position="272"/>
        <end position="416"/>
    </location>
</feature>
<name>K0TJN2_THAOC</name>
<keyword evidence="4" id="KW-1185">Reference proteome</keyword>
<dbReference type="EMBL" id="AGNL01008016">
    <property type="protein sequence ID" value="EJK70812.1"/>
    <property type="molecule type" value="Genomic_DNA"/>
</dbReference>
<organism evidence="3 4">
    <name type="scientific">Thalassiosira oceanica</name>
    <name type="common">Marine diatom</name>
    <dbReference type="NCBI Taxonomy" id="159749"/>
    <lineage>
        <taxon>Eukaryota</taxon>
        <taxon>Sar</taxon>
        <taxon>Stramenopiles</taxon>
        <taxon>Ochrophyta</taxon>
        <taxon>Bacillariophyta</taxon>
        <taxon>Coscinodiscophyceae</taxon>
        <taxon>Thalassiosirophycidae</taxon>
        <taxon>Thalassiosirales</taxon>
        <taxon>Thalassiosiraceae</taxon>
        <taxon>Thalassiosira</taxon>
    </lineage>
</organism>
<protein>
    <recommendedName>
        <fullName evidence="2">Methyltransferase FkbM domain-containing protein</fullName>
    </recommendedName>
</protein>
<feature type="region of interest" description="Disordered" evidence="1">
    <location>
        <begin position="1"/>
        <end position="134"/>
    </location>
</feature>
<dbReference type="InterPro" id="IPR006342">
    <property type="entry name" value="FkbM_mtfrase"/>
</dbReference>
<proteinExistence type="predicted"/>